<evidence type="ECO:0000256" key="2">
    <source>
        <dbReference type="SAM" id="SignalP"/>
    </source>
</evidence>
<keyword evidence="1" id="KW-1133">Transmembrane helix</keyword>
<name>C7MDX9_BRAFD</name>
<proteinExistence type="predicted"/>
<feature type="transmembrane region" description="Helical" evidence="1">
    <location>
        <begin position="126"/>
        <end position="147"/>
    </location>
</feature>
<dbReference type="PATRIC" id="fig|446465.5.peg.1961"/>
<feature type="transmembrane region" description="Helical" evidence="1">
    <location>
        <begin position="43"/>
        <end position="62"/>
    </location>
</feature>
<feature type="signal peptide" evidence="2">
    <location>
        <begin position="1"/>
        <end position="27"/>
    </location>
</feature>
<dbReference type="KEGG" id="bfa:Bfae_19750"/>
<evidence type="ECO:0000313" key="4">
    <source>
        <dbReference type="Proteomes" id="UP000001919"/>
    </source>
</evidence>
<keyword evidence="1" id="KW-0812">Transmembrane</keyword>
<dbReference type="eggNOG" id="COG2141">
    <property type="taxonomic scope" value="Bacteria"/>
</dbReference>
<evidence type="ECO:0008006" key="5">
    <source>
        <dbReference type="Google" id="ProtNLM"/>
    </source>
</evidence>
<feature type="transmembrane region" description="Helical" evidence="1">
    <location>
        <begin position="195"/>
        <end position="218"/>
    </location>
</feature>
<dbReference type="InterPro" id="IPR049713">
    <property type="entry name" value="Pr6Pr-like"/>
</dbReference>
<keyword evidence="1" id="KW-0472">Membrane</keyword>
<dbReference type="EMBL" id="CP001643">
    <property type="protein sequence ID" value="ACU85786.1"/>
    <property type="molecule type" value="Genomic_DNA"/>
</dbReference>
<feature type="transmembrane region" description="Helical" evidence="1">
    <location>
        <begin position="159"/>
        <end position="183"/>
    </location>
</feature>
<protein>
    <recommendedName>
        <fullName evidence="5">Integral membrane protein</fullName>
    </recommendedName>
</protein>
<sequence length="238" mass="25629">MTGAAAAARALVALLILAALCTNAVDAARDGLLAQNVSYFTNQSNLLFVAVIAAGALFGGALDGALERIRGLTPAPARRTPGAPPDPRRPPWFDDVRGAVAFCLAMTGIIYALLVAPLDELLRWDIGWTGIVLHRLAPVVALADWLLTPRRRSPSARRILWWQLYPLGFLTLTWTRGAVTGWYPYEFLDPTASSWAQVLSTTVIVLLAFLTIATLVHLGGGCLRRRKVPQVTATPAVP</sequence>
<dbReference type="OrthoDB" id="9809977at2"/>
<dbReference type="STRING" id="446465.Bfae_19750"/>
<keyword evidence="2" id="KW-0732">Signal</keyword>
<gene>
    <name evidence="3" type="ordered locus">Bfae_19750</name>
</gene>
<feature type="transmembrane region" description="Helical" evidence="1">
    <location>
        <begin position="96"/>
        <end position="114"/>
    </location>
</feature>
<evidence type="ECO:0000256" key="1">
    <source>
        <dbReference type="SAM" id="Phobius"/>
    </source>
</evidence>
<feature type="chain" id="PRO_5002980122" description="Integral membrane protein" evidence="2">
    <location>
        <begin position="28"/>
        <end position="238"/>
    </location>
</feature>
<dbReference type="Proteomes" id="UP000001919">
    <property type="component" value="Chromosome"/>
</dbReference>
<keyword evidence="4" id="KW-1185">Reference proteome</keyword>
<dbReference type="AlphaFoldDB" id="C7MDX9"/>
<accession>C7MDX9</accession>
<organism evidence="3 4">
    <name type="scientific">Brachybacterium faecium (strain ATCC 43885 / DSM 4810 / JCM 11609 / LMG 19847 / NBRC 14762 / NCIMB 9860 / 6-10)</name>
    <dbReference type="NCBI Taxonomy" id="446465"/>
    <lineage>
        <taxon>Bacteria</taxon>
        <taxon>Bacillati</taxon>
        <taxon>Actinomycetota</taxon>
        <taxon>Actinomycetes</taxon>
        <taxon>Micrococcales</taxon>
        <taxon>Dermabacteraceae</taxon>
        <taxon>Brachybacterium</taxon>
    </lineage>
</organism>
<evidence type="ECO:0000313" key="3">
    <source>
        <dbReference type="EMBL" id="ACU85786.1"/>
    </source>
</evidence>
<reference evidence="3 4" key="1">
    <citation type="journal article" date="2009" name="Stand. Genomic Sci.">
        <title>Complete genome sequence of Brachybacterium faecium type strain (Schefferle 6-10).</title>
        <authorList>
            <person name="Lapidus A."/>
            <person name="Pukall R."/>
            <person name="Labuttii K."/>
            <person name="Copeland A."/>
            <person name="Del Rio T.G."/>
            <person name="Nolan M."/>
            <person name="Chen F."/>
            <person name="Lucas S."/>
            <person name="Tice H."/>
            <person name="Cheng J.F."/>
            <person name="Bruce D."/>
            <person name="Goodwin L."/>
            <person name="Pitluck S."/>
            <person name="Rohde M."/>
            <person name="Goker M."/>
            <person name="Pati A."/>
            <person name="Ivanova N."/>
            <person name="Mavrommatis K."/>
            <person name="Chen A."/>
            <person name="Palaniappan K."/>
            <person name="D'haeseleer P."/>
            <person name="Chain P."/>
            <person name="Bristow J."/>
            <person name="Eisen J.A."/>
            <person name="Markowitz V."/>
            <person name="Hugenholtz P."/>
            <person name="Kyrpides N.C."/>
            <person name="Klenk H.P."/>
        </authorList>
    </citation>
    <scope>NUCLEOTIDE SEQUENCE [LARGE SCALE GENOMIC DNA]</scope>
    <source>
        <strain evidence="4">ATCC 43885 / DSM 4810 / JCM 11609 / LMG 19847 / NBRC 14762 / NCIMB 9860 / 6-10</strain>
    </source>
</reference>
<dbReference type="NCBIfam" id="NF038065">
    <property type="entry name" value="Pr6Pr"/>
    <property type="match status" value="1"/>
</dbReference>
<dbReference type="HOGENOM" id="CLU_077680_1_0_11"/>